<dbReference type="Proteomes" id="UP000078560">
    <property type="component" value="Unassembled WGS sequence"/>
</dbReference>
<dbReference type="EMBL" id="FLQU01001283">
    <property type="protein sequence ID" value="SBS92399.1"/>
    <property type="molecule type" value="Genomic_DNA"/>
</dbReference>
<dbReference type="AlphaFoldDB" id="A0A1A8WHF9"/>
<protein>
    <submittedName>
        <fullName evidence="2">Uncharacterized protein</fullName>
    </submittedName>
</protein>
<gene>
    <name evidence="2" type="ORF">POVCU2_0074020</name>
</gene>
<organism evidence="2 3">
    <name type="scientific">Plasmodium ovale curtisi</name>
    <dbReference type="NCBI Taxonomy" id="864141"/>
    <lineage>
        <taxon>Eukaryota</taxon>
        <taxon>Sar</taxon>
        <taxon>Alveolata</taxon>
        <taxon>Apicomplexa</taxon>
        <taxon>Aconoidasida</taxon>
        <taxon>Haemosporida</taxon>
        <taxon>Plasmodiidae</taxon>
        <taxon>Plasmodium</taxon>
        <taxon>Plasmodium (Plasmodium)</taxon>
    </lineage>
</organism>
<evidence type="ECO:0000313" key="2">
    <source>
        <dbReference type="EMBL" id="SBS92399.1"/>
    </source>
</evidence>
<accession>A0A1A8WHF9</accession>
<sequence length="129" mass="14561">MNHGKLSTLSCNQEETSRRIQLLSDKDDRQLFPQAQASGHEHVTQSDQAGGTFPEEQSTPQFDESITRHSQIITGLSPVGTRIQNFLGRKAIMGFKLNNLQTIEMTEYSSEKEHTNFVIRKINVAYHSA</sequence>
<feature type="region of interest" description="Disordered" evidence="1">
    <location>
        <begin position="1"/>
        <end position="69"/>
    </location>
</feature>
<feature type="compositionally biased region" description="Polar residues" evidence="1">
    <location>
        <begin position="1"/>
        <end position="14"/>
    </location>
</feature>
<evidence type="ECO:0000256" key="1">
    <source>
        <dbReference type="SAM" id="MobiDB-lite"/>
    </source>
</evidence>
<reference evidence="3" key="1">
    <citation type="submission" date="2016-05" db="EMBL/GenBank/DDBJ databases">
        <authorList>
            <person name="Naeem Raeece"/>
        </authorList>
    </citation>
    <scope>NUCLEOTIDE SEQUENCE [LARGE SCALE GENOMIC DNA]</scope>
</reference>
<proteinExistence type="predicted"/>
<feature type="compositionally biased region" description="Polar residues" evidence="1">
    <location>
        <begin position="45"/>
        <end position="69"/>
    </location>
</feature>
<name>A0A1A8WHF9_PLAOA</name>
<evidence type="ECO:0000313" key="3">
    <source>
        <dbReference type="Proteomes" id="UP000078560"/>
    </source>
</evidence>